<dbReference type="OrthoDB" id="9942641at2"/>
<sequence length="88" mass="9941">MLSNRVHELVERALLEGDIKAKVAIDKIKQKSIPVVEERPLVDTTPSEDKMILDIELQSERLNENAIKVARIVASLPFILCMFSFVGH</sequence>
<evidence type="ECO:0000313" key="1">
    <source>
        <dbReference type="EMBL" id="PSU29313.1"/>
    </source>
</evidence>
<organism evidence="1 2">
    <name type="scientific">Photobacterium lutimaris</name>
    <dbReference type="NCBI Taxonomy" id="388278"/>
    <lineage>
        <taxon>Bacteria</taxon>
        <taxon>Pseudomonadati</taxon>
        <taxon>Pseudomonadota</taxon>
        <taxon>Gammaproteobacteria</taxon>
        <taxon>Vibrionales</taxon>
        <taxon>Vibrionaceae</taxon>
        <taxon>Photobacterium</taxon>
    </lineage>
</organism>
<comment type="caution">
    <text evidence="1">The sequence shown here is derived from an EMBL/GenBank/DDBJ whole genome shotgun (WGS) entry which is preliminary data.</text>
</comment>
<dbReference type="AlphaFoldDB" id="A0A2T3ILU6"/>
<name>A0A2T3ILU6_9GAMM</name>
<gene>
    <name evidence="1" type="ORF">C9I99_25150</name>
</gene>
<dbReference type="Proteomes" id="UP000241222">
    <property type="component" value="Unassembled WGS sequence"/>
</dbReference>
<keyword evidence="2" id="KW-1185">Reference proteome</keyword>
<protein>
    <submittedName>
        <fullName evidence="1">Uncharacterized protein</fullName>
    </submittedName>
</protein>
<evidence type="ECO:0000313" key="2">
    <source>
        <dbReference type="Proteomes" id="UP000241222"/>
    </source>
</evidence>
<accession>A0A2T3ILU6</accession>
<dbReference type="EMBL" id="PYMH01000020">
    <property type="protein sequence ID" value="PSU29313.1"/>
    <property type="molecule type" value="Genomic_DNA"/>
</dbReference>
<reference evidence="1 2" key="1">
    <citation type="submission" date="2018-03" db="EMBL/GenBank/DDBJ databases">
        <title>Whole genome sequencing of Histamine producing bacteria.</title>
        <authorList>
            <person name="Butler K."/>
        </authorList>
    </citation>
    <scope>NUCLEOTIDE SEQUENCE [LARGE SCALE GENOMIC DNA]</scope>
    <source>
        <strain evidence="1 2">JCM 13586</strain>
    </source>
</reference>
<dbReference type="RefSeq" id="WP_107351585.1">
    <property type="nucleotide sequence ID" value="NZ_PYMH01000020.1"/>
</dbReference>
<proteinExistence type="predicted"/>